<dbReference type="InterPro" id="IPR008599">
    <property type="entry name" value="Diacid_rec"/>
</dbReference>
<reference evidence="3 4" key="1">
    <citation type="submission" date="2019-06" db="EMBL/GenBank/DDBJ databases">
        <title>Sorghum-associated microbial communities from plants grown in Nebraska, USA.</title>
        <authorList>
            <person name="Schachtman D."/>
        </authorList>
    </citation>
    <scope>NUCLEOTIDE SEQUENCE [LARGE SCALE GENOMIC DNA]</scope>
    <source>
        <strain evidence="3 4">2482</strain>
    </source>
</reference>
<dbReference type="RefSeq" id="WP_144566283.1">
    <property type="nucleotide sequence ID" value="NZ_VIVN01000008.1"/>
</dbReference>
<dbReference type="PANTHER" id="PTHR33744">
    <property type="entry name" value="CARBOHYDRATE DIACID REGULATOR"/>
    <property type="match status" value="1"/>
</dbReference>
<evidence type="ECO:0000313" key="3">
    <source>
        <dbReference type="EMBL" id="TWD98836.1"/>
    </source>
</evidence>
<comment type="caution">
    <text evidence="3">The sequence shown here is derived from an EMBL/GenBank/DDBJ whole genome shotgun (WGS) entry which is preliminary data.</text>
</comment>
<dbReference type="InterPro" id="IPR025736">
    <property type="entry name" value="PucR_C-HTH_dom"/>
</dbReference>
<keyword evidence="4" id="KW-1185">Reference proteome</keyword>
<dbReference type="InterPro" id="IPR042070">
    <property type="entry name" value="PucR_C-HTH_sf"/>
</dbReference>
<dbReference type="Pfam" id="PF13556">
    <property type="entry name" value="HTH_30"/>
    <property type="match status" value="1"/>
</dbReference>
<dbReference type="SUPFAM" id="SSF46689">
    <property type="entry name" value="Homeodomain-like"/>
    <property type="match status" value="1"/>
</dbReference>
<dbReference type="AlphaFoldDB" id="A0A561D5W3"/>
<protein>
    <submittedName>
        <fullName evidence="3">CdaR family transcriptional regulator</fullName>
    </submittedName>
</protein>
<sequence length="344" mass="39110">MKLSKPIAEKVTKEMMKIIPYNINLMDEKGVIIGSGDKQRIGSLHKGASKVIAQKSINEIYTEGDGMKPGVNEPIVINGEIIGVIGITGHPDEVRPFSKLVGATAKLLIEQETINKKAQNDRIKRETFYHELSYRKTSYDDEFLQQGKMYGIDLTRKCQAILIKGNLHSKDMKAFFDGFRHFFTIDNSKRVLFITEPSSFKEVVTELLVNKEIEKVAIGEKEEFAAISLEQAANALSVGVKIKPSDKVYFYNDLKLFIHLASDHRDHHSSILSVLESLGNDQELFHTLQVYLEENGDINNTANKLKIHRNTLNYRLEKIGNLTKKNPKVILELFELICSIIWYK</sequence>
<proteinExistence type="predicted"/>
<organism evidence="3 4">
    <name type="scientific">Neobacillus bataviensis</name>
    <dbReference type="NCBI Taxonomy" id="220685"/>
    <lineage>
        <taxon>Bacteria</taxon>
        <taxon>Bacillati</taxon>
        <taxon>Bacillota</taxon>
        <taxon>Bacilli</taxon>
        <taxon>Bacillales</taxon>
        <taxon>Bacillaceae</taxon>
        <taxon>Neobacillus</taxon>
    </lineage>
</organism>
<evidence type="ECO:0000259" key="2">
    <source>
        <dbReference type="Pfam" id="PF13556"/>
    </source>
</evidence>
<dbReference type="EMBL" id="VIVN01000008">
    <property type="protein sequence ID" value="TWD98836.1"/>
    <property type="molecule type" value="Genomic_DNA"/>
</dbReference>
<accession>A0A561D5W3</accession>
<dbReference type="Gene3D" id="1.10.10.2840">
    <property type="entry name" value="PucR C-terminal helix-turn-helix domain"/>
    <property type="match status" value="1"/>
</dbReference>
<evidence type="ECO:0000313" key="4">
    <source>
        <dbReference type="Proteomes" id="UP000319671"/>
    </source>
</evidence>
<dbReference type="InterPro" id="IPR051448">
    <property type="entry name" value="CdaR-like_regulators"/>
</dbReference>
<dbReference type="InterPro" id="IPR009057">
    <property type="entry name" value="Homeodomain-like_sf"/>
</dbReference>
<dbReference type="Proteomes" id="UP000319671">
    <property type="component" value="Unassembled WGS sequence"/>
</dbReference>
<name>A0A561D5W3_9BACI</name>
<dbReference type="PANTHER" id="PTHR33744:SF16">
    <property type="entry name" value="CARBOHYDRATE DIACID REGULATOR"/>
    <property type="match status" value="1"/>
</dbReference>
<evidence type="ECO:0000259" key="1">
    <source>
        <dbReference type="Pfam" id="PF05651"/>
    </source>
</evidence>
<feature type="domain" description="PucR C-terminal helix-turn-helix" evidence="2">
    <location>
        <begin position="284"/>
        <end position="336"/>
    </location>
</feature>
<dbReference type="Pfam" id="PF05651">
    <property type="entry name" value="Diacid_rec"/>
    <property type="match status" value="1"/>
</dbReference>
<feature type="domain" description="Putative sugar diacid recognition" evidence="1">
    <location>
        <begin position="3"/>
        <end position="132"/>
    </location>
</feature>
<gene>
    <name evidence="3" type="ORF">FB550_10890</name>
</gene>